<feature type="signal peptide" evidence="1">
    <location>
        <begin position="1"/>
        <end position="18"/>
    </location>
</feature>
<feature type="domain" description="C-type lectin" evidence="2">
    <location>
        <begin position="150"/>
        <end position="325"/>
    </location>
</feature>
<dbReference type="EMBL" id="GL379869">
    <property type="protein sequence ID" value="EGT58502.1"/>
    <property type="molecule type" value="Genomic_DNA"/>
</dbReference>
<dbReference type="InterPro" id="IPR016186">
    <property type="entry name" value="C-type_lectin-like/link_sf"/>
</dbReference>
<protein>
    <recommendedName>
        <fullName evidence="6">PAN-3 domain-containing protein</fullName>
    </recommendedName>
</protein>
<dbReference type="FunCoup" id="G0NDQ6">
    <property type="interactions" value="1"/>
</dbReference>
<keyword evidence="5" id="KW-1185">Reference proteome</keyword>
<dbReference type="OMA" id="IQIWIRN"/>
<dbReference type="InterPro" id="IPR016187">
    <property type="entry name" value="CTDL_fold"/>
</dbReference>
<dbReference type="Pfam" id="PF08277">
    <property type="entry name" value="PAN_3"/>
    <property type="match status" value="1"/>
</dbReference>
<feature type="domain" description="PAN-3" evidence="3">
    <location>
        <begin position="3"/>
        <end position="138"/>
    </location>
</feature>
<dbReference type="CDD" id="cd00037">
    <property type="entry name" value="CLECT"/>
    <property type="match status" value="1"/>
</dbReference>
<dbReference type="AlphaFoldDB" id="G0NDQ6"/>
<dbReference type="OrthoDB" id="5906206at2759"/>
<dbReference type="InterPro" id="IPR006583">
    <property type="entry name" value="PAN-3_domain"/>
</dbReference>
<dbReference type="InterPro" id="IPR001304">
    <property type="entry name" value="C-type_lectin-like"/>
</dbReference>
<gene>
    <name evidence="4" type="ORF">CAEBREN_16112</name>
</gene>
<name>G0NDQ6_CAEBE</name>
<dbReference type="SUPFAM" id="SSF56436">
    <property type="entry name" value="C-type lectin-like"/>
    <property type="match status" value="1"/>
</dbReference>
<accession>G0NDQ6</accession>
<evidence type="ECO:0000259" key="2">
    <source>
        <dbReference type="SMART" id="SM00034"/>
    </source>
</evidence>
<dbReference type="Gene3D" id="3.10.100.10">
    <property type="entry name" value="Mannose-Binding Protein A, subunit A"/>
    <property type="match status" value="1"/>
</dbReference>
<sequence length="335" mass="38080">MLEIVFFVFISLLPSIETQTETNSMVVTYGQPLDYSEDHEVYATSFWDNCVIYCYSESSCVAAYSPASPVHCQIFGANQLQSVRRLNSSDGQLVAFKIQASYTTCPAAKEQPLANAYGTSSDSTRNYTYMINQDDPNDMWYLTYNNISKCDSGWSLFKRPKGYWCMQIFGGPSEKFNQAEAEAQCNSRTATLSGLESQEERSFVIDSATSLLGSNYPNFSAFWLSGIRKPECELDGWQDISYCNDNIEVGEIRQFTFSDTYLSTYSGMVWDYNQPDRNAAGYWQNCIQIWIREEYQVPNYDYTRNPNGAIDDAPCDEAENPYYAMRGYVCGKPAE</sequence>
<dbReference type="PANTHER" id="PTHR47629:SF4">
    <property type="entry name" value="PAN-3 DOMAIN-CONTAINING PROTEIN"/>
    <property type="match status" value="1"/>
</dbReference>
<dbReference type="eggNOG" id="KOG4297">
    <property type="taxonomic scope" value="Eukaryota"/>
</dbReference>
<proteinExistence type="predicted"/>
<organism evidence="5">
    <name type="scientific">Caenorhabditis brenneri</name>
    <name type="common">Nematode worm</name>
    <dbReference type="NCBI Taxonomy" id="135651"/>
    <lineage>
        <taxon>Eukaryota</taxon>
        <taxon>Metazoa</taxon>
        <taxon>Ecdysozoa</taxon>
        <taxon>Nematoda</taxon>
        <taxon>Chromadorea</taxon>
        <taxon>Rhabditida</taxon>
        <taxon>Rhabditina</taxon>
        <taxon>Rhabditomorpha</taxon>
        <taxon>Rhabditoidea</taxon>
        <taxon>Rhabditidae</taxon>
        <taxon>Peloderinae</taxon>
        <taxon>Caenorhabditis</taxon>
    </lineage>
</organism>
<dbReference type="HOGENOM" id="CLU_045736_2_0_1"/>
<keyword evidence="1" id="KW-0732">Signal</keyword>
<dbReference type="SMART" id="SM00605">
    <property type="entry name" value="CW"/>
    <property type="match status" value="1"/>
</dbReference>
<dbReference type="STRING" id="135651.G0NDQ6"/>
<evidence type="ECO:0000256" key="1">
    <source>
        <dbReference type="SAM" id="SignalP"/>
    </source>
</evidence>
<feature type="chain" id="PRO_5003404766" description="PAN-3 domain-containing protein" evidence="1">
    <location>
        <begin position="19"/>
        <end position="335"/>
    </location>
</feature>
<evidence type="ECO:0000313" key="5">
    <source>
        <dbReference type="Proteomes" id="UP000008068"/>
    </source>
</evidence>
<evidence type="ECO:0000259" key="3">
    <source>
        <dbReference type="SMART" id="SM00605"/>
    </source>
</evidence>
<reference evidence="5" key="1">
    <citation type="submission" date="2011-07" db="EMBL/GenBank/DDBJ databases">
        <authorList>
            <consortium name="Caenorhabditis brenneri Sequencing and Analysis Consortium"/>
            <person name="Wilson R.K."/>
        </authorList>
    </citation>
    <scope>NUCLEOTIDE SEQUENCE [LARGE SCALE GENOMIC DNA]</scope>
    <source>
        <strain evidence="5">PB2801</strain>
    </source>
</reference>
<dbReference type="Proteomes" id="UP000008068">
    <property type="component" value="Unassembled WGS sequence"/>
</dbReference>
<evidence type="ECO:0008006" key="6">
    <source>
        <dbReference type="Google" id="ProtNLM"/>
    </source>
</evidence>
<dbReference type="InParanoid" id="G0NDQ6"/>
<dbReference type="SMART" id="SM00034">
    <property type="entry name" value="CLECT"/>
    <property type="match status" value="1"/>
</dbReference>
<evidence type="ECO:0000313" key="4">
    <source>
        <dbReference type="EMBL" id="EGT58502.1"/>
    </source>
</evidence>
<dbReference type="PANTHER" id="PTHR47629">
    <property type="entry name" value="C-TYPE LECTIN-RELATED"/>
    <property type="match status" value="1"/>
</dbReference>